<organism evidence="7 8">
    <name type="scientific">Mesobaculum littorinae</name>
    <dbReference type="NCBI Taxonomy" id="2486419"/>
    <lineage>
        <taxon>Bacteria</taxon>
        <taxon>Pseudomonadati</taxon>
        <taxon>Pseudomonadota</taxon>
        <taxon>Alphaproteobacteria</taxon>
        <taxon>Rhodobacterales</taxon>
        <taxon>Roseobacteraceae</taxon>
        <taxon>Mesobaculum</taxon>
    </lineage>
</organism>
<dbReference type="GO" id="GO:0033013">
    <property type="term" value="P:tetrapyrrole metabolic process"/>
    <property type="evidence" value="ECO:0007669"/>
    <property type="project" value="UniProtKB-ARBA"/>
</dbReference>
<comment type="caution">
    <text evidence="7">The sequence shown here is derived from an EMBL/GenBank/DDBJ whole genome shotgun (WGS) entry which is preliminary data.</text>
</comment>
<dbReference type="CDD" id="cd15904">
    <property type="entry name" value="TSPO_MBR"/>
    <property type="match status" value="1"/>
</dbReference>
<gene>
    <name evidence="7" type="ORF">EKE94_11685</name>
</gene>
<dbReference type="Proteomes" id="UP000285908">
    <property type="component" value="Unassembled WGS sequence"/>
</dbReference>
<feature type="transmembrane region" description="Helical" evidence="6">
    <location>
        <begin position="6"/>
        <end position="23"/>
    </location>
</feature>
<evidence type="ECO:0000313" key="7">
    <source>
        <dbReference type="EMBL" id="RVV98109.1"/>
    </source>
</evidence>
<feature type="transmembrane region" description="Helical" evidence="6">
    <location>
        <begin position="70"/>
        <end position="90"/>
    </location>
</feature>
<feature type="transmembrane region" description="Helical" evidence="6">
    <location>
        <begin position="125"/>
        <end position="145"/>
    </location>
</feature>
<name>A0A438AHA4_9RHOB</name>
<comment type="similarity">
    <text evidence="2">Belongs to the TspO/BZRP family.</text>
</comment>
<keyword evidence="5 6" id="KW-0472">Membrane</keyword>
<dbReference type="NCBIfam" id="NF047825">
    <property type="entry name" value="T-richsensTspOAlph"/>
    <property type="match status" value="1"/>
</dbReference>
<evidence type="ECO:0000256" key="3">
    <source>
        <dbReference type="ARBA" id="ARBA00022692"/>
    </source>
</evidence>
<evidence type="ECO:0000256" key="2">
    <source>
        <dbReference type="ARBA" id="ARBA00007524"/>
    </source>
</evidence>
<dbReference type="Pfam" id="PF03073">
    <property type="entry name" value="TspO_MBR"/>
    <property type="match status" value="1"/>
</dbReference>
<evidence type="ECO:0000256" key="6">
    <source>
        <dbReference type="SAM" id="Phobius"/>
    </source>
</evidence>
<dbReference type="FunFam" id="1.20.1260.100:FF:000001">
    <property type="entry name" value="translocator protein 2"/>
    <property type="match status" value="1"/>
</dbReference>
<dbReference type="Gene3D" id="1.20.1260.100">
    <property type="entry name" value="TspO/MBR protein"/>
    <property type="match status" value="1"/>
</dbReference>
<dbReference type="OrthoDB" id="9795496at2"/>
<accession>A0A438AHA4</accession>
<dbReference type="PANTHER" id="PTHR10057">
    <property type="entry name" value="PERIPHERAL-TYPE BENZODIAZEPINE RECEPTOR"/>
    <property type="match status" value="1"/>
</dbReference>
<dbReference type="EMBL" id="RQXX01000003">
    <property type="protein sequence ID" value="RVV98109.1"/>
    <property type="molecule type" value="Genomic_DNA"/>
</dbReference>
<dbReference type="AlphaFoldDB" id="A0A438AHA4"/>
<dbReference type="PIRSF" id="PIRSF005859">
    <property type="entry name" value="PBR"/>
    <property type="match status" value="1"/>
</dbReference>
<comment type="subcellular location">
    <subcellularLocation>
        <location evidence="1">Membrane</location>
        <topology evidence="1">Multi-pass membrane protein</topology>
    </subcellularLocation>
</comment>
<keyword evidence="8" id="KW-1185">Reference proteome</keyword>
<reference evidence="7 8" key="1">
    <citation type="submission" date="2018-11" db="EMBL/GenBank/DDBJ databases">
        <title>Mesobaculum littorinae gen. nov., sp. nov., isolated from Littorina scabra that represents a novel genus of the order Rhodobacteraceae.</title>
        <authorList>
            <person name="Li F."/>
        </authorList>
    </citation>
    <scope>NUCLEOTIDE SEQUENCE [LARGE SCALE GENOMIC DNA]</scope>
    <source>
        <strain evidence="7 8">M0103</strain>
    </source>
</reference>
<dbReference type="RefSeq" id="WP_127906775.1">
    <property type="nucleotide sequence ID" value="NZ_RQXX01000003.1"/>
</dbReference>
<keyword evidence="4 6" id="KW-1133">Transmembrane helix</keyword>
<dbReference type="PANTHER" id="PTHR10057:SF0">
    <property type="entry name" value="TRANSLOCATOR PROTEIN"/>
    <property type="match status" value="1"/>
</dbReference>
<dbReference type="InterPro" id="IPR038330">
    <property type="entry name" value="TspO/MBR-related_sf"/>
</dbReference>
<keyword evidence="3 6" id="KW-0812">Transmembrane</keyword>
<proteinExistence type="inferred from homology"/>
<protein>
    <submittedName>
        <fullName evidence="7">Tryptophan-rich sensory protein</fullName>
    </submittedName>
</protein>
<feature type="transmembrane region" description="Helical" evidence="6">
    <location>
        <begin position="97"/>
        <end position="119"/>
    </location>
</feature>
<evidence type="ECO:0000256" key="5">
    <source>
        <dbReference type="ARBA" id="ARBA00023136"/>
    </source>
</evidence>
<dbReference type="GO" id="GO:0016020">
    <property type="term" value="C:membrane"/>
    <property type="evidence" value="ECO:0007669"/>
    <property type="project" value="UniProtKB-SubCell"/>
</dbReference>
<sequence>MDWIAFPIFLATCAAAGATGIIFKPGTWYAQLSKPPWTPPNKLFPIAWSVIYVLMAAAAARIAARDGIGVPLALWSLQIALNTLWTPVFFGNRMIRAGAAVIGCLGLAITATMVAFWQIDTLAGVLLLPYLLWVLYAGSLNVAIWQRNPHATGLRPSERSS</sequence>
<evidence type="ECO:0000256" key="4">
    <source>
        <dbReference type="ARBA" id="ARBA00022989"/>
    </source>
</evidence>
<dbReference type="InterPro" id="IPR004307">
    <property type="entry name" value="TspO_MBR"/>
</dbReference>
<evidence type="ECO:0000256" key="1">
    <source>
        <dbReference type="ARBA" id="ARBA00004141"/>
    </source>
</evidence>
<evidence type="ECO:0000313" key="8">
    <source>
        <dbReference type="Proteomes" id="UP000285908"/>
    </source>
</evidence>
<feature type="transmembrane region" description="Helical" evidence="6">
    <location>
        <begin position="43"/>
        <end position="64"/>
    </location>
</feature>